<sequence>MIRSFGPKFERLLYAFNDSHKKVTSITIHLNSPAIVSGVSEGQVRLWKLCRDSQQLIATMKEHRMDVIAVRITQDDLECASSGSDDYLQFKCVIFSASYTSYPSEANDQDCKLPRYTKEFLHKVYNFTYPNPQLQLSINDDQKIIASYIDYLSERLLNIDVHVGVNLKDWEGTMAGIKFDFRDGEYVLEQKLADDPNTQKKEEAIDSSKDEPNYNVLCKYPPKVVRSRKRPFIEEIKPVDVSNATQKDDI</sequence>
<protein>
    <submittedName>
        <fullName evidence="2">Uncharacterized protein</fullName>
    </submittedName>
</protein>
<dbReference type="InterPro" id="IPR001680">
    <property type="entry name" value="WD40_rpt"/>
</dbReference>
<proteinExistence type="predicted"/>
<dbReference type="InterPro" id="IPR036322">
    <property type="entry name" value="WD40_repeat_dom_sf"/>
</dbReference>
<dbReference type="InterPro" id="IPR015943">
    <property type="entry name" value="WD40/YVTN_repeat-like_dom_sf"/>
</dbReference>
<evidence type="ECO:0000256" key="1">
    <source>
        <dbReference type="PROSITE-ProRule" id="PRU00221"/>
    </source>
</evidence>
<dbReference type="Gene3D" id="2.130.10.10">
    <property type="entry name" value="YVTN repeat-like/Quinoprotein amine dehydrogenase"/>
    <property type="match status" value="1"/>
</dbReference>
<dbReference type="EMBL" id="SNRW01002555">
    <property type="protein sequence ID" value="KAA6392390.1"/>
    <property type="molecule type" value="Genomic_DNA"/>
</dbReference>
<gene>
    <name evidence="2" type="ORF">EZS28_012081</name>
</gene>
<name>A0A5J4WC42_9EUKA</name>
<dbReference type="PROSITE" id="PS50082">
    <property type="entry name" value="WD_REPEATS_2"/>
    <property type="match status" value="1"/>
</dbReference>
<evidence type="ECO:0000313" key="2">
    <source>
        <dbReference type="EMBL" id="KAA6392390.1"/>
    </source>
</evidence>
<dbReference type="Proteomes" id="UP000324800">
    <property type="component" value="Unassembled WGS sequence"/>
</dbReference>
<comment type="caution">
    <text evidence="2">The sequence shown here is derived from an EMBL/GenBank/DDBJ whole genome shotgun (WGS) entry which is preliminary data.</text>
</comment>
<feature type="repeat" description="WD" evidence="1">
    <location>
        <begin position="16"/>
        <end position="49"/>
    </location>
</feature>
<keyword evidence="1" id="KW-0853">WD repeat</keyword>
<dbReference type="SMART" id="SM00320">
    <property type="entry name" value="WD40"/>
    <property type="match status" value="2"/>
</dbReference>
<evidence type="ECO:0000313" key="3">
    <source>
        <dbReference type="Proteomes" id="UP000324800"/>
    </source>
</evidence>
<organism evidence="2 3">
    <name type="scientific">Streblomastix strix</name>
    <dbReference type="NCBI Taxonomy" id="222440"/>
    <lineage>
        <taxon>Eukaryota</taxon>
        <taxon>Metamonada</taxon>
        <taxon>Preaxostyla</taxon>
        <taxon>Oxymonadida</taxon>
        <taxon>Streblomastigidae</taxon>
        <taxon>Streblomastix</taxon>
    </lineage>
</organism>
<dbReference type="AlphaFoldDB" id="A0A5J4WC42"/>
<dbReference type="SUPFAM" id="SSF50978">
    <property type="entry name" value="WD40 repeat-like"/>
    <property type="match status" value="1"/>
</dbReference>
<dbReference type="OrthoDB" id="6252103at2759"/>
<accession>A0A5J4WC42</accession>
<reference evidence="2 3" key="1">
    <citation type="submission" date="2019-03" db="EMBL/GenBank/DDBJ databases">
        <title>Single cell metagenomics reveals metabolic interactions within the superorganism composed of flagellate Streblomastix strix and complex community of Bacteroidetes bacteria on its surface.</title>
        <authorList>
            <person name="Treitli S.C."/>
            <person name="Kolisko M."/>
            <person name="Husnik F."/>
            <person name="Keeling P."/>
            <person name="Hampl V."/>
        </authorList>
    </citation>
    <scope>NUCLEOTIDE SEQUENCE [LARGE SCALE GENOMIC DNA]</scope>
    <source>
        <strain evidence="2">ST1C</strain>
    </source>
</reference>